<dbReference type="SUPFAM" id="SSF56300">
    <property type="entry name" value="Metallo-dependent phosphatases"/>
    <property type="match status" value="1"/>
</dbReference>
<dbReference type="InterPro" id="IPR000979">
    <property type="entry name" value="Phosphodiesterase_MJ0936/Vps29"/>
</dbReference>
<dbReference type="InterPro" id="IPR029052">
    <property type="entry name" value="Metallo-depent_PP-like"/>
</dbReference>
<dbReference type="RefSeq" id="WP_324778714.1">
    <property type="nucleotide sequence ID" value="NZ_CP141769.1"/>
</dbReference>
<evidence type="ECO:0000256" key="2">
    <source>
        <dbReference type="RuleBase" id="RU362039"/>
    </source>
</evidence>
<dbReference type="NCBIfam" id="TIGR00040">
    <property type="entry name" value="yfcE"/>
    <property type="match status" value="1"/>
</dbReference>
<dbReference type="Gene3D" id="3.60.21.10">
    <property type="match status" value="1"/>
</dbReference>
<dbReference type="Proteomes" id="UP001334732">
    <property type="component" value="Chromosome"/>
</dbReference>
<accession>A0ABZ1CFF4</accession>
<protein>
    <recommendedName>
        <fullName evidence="2">Phosphoesterase</fullName>
        <ecNumber evidence="2">3.1.4.-</ecNumber>
    </recommendedName>
</protein>
<comment type="similarity">
    <text evidence="1 2">Belongs to the metallophosphoesterase superfamily. YfcE family.</text>
</comment>
<dbReference type="InterPro" id="IPR024654">
    <property type="entry name" value="Calcineurin-like_PHP_lpxH"/>
</dbReference>
<proteinExistence type="inferred from homology"/>
<dbReference type="EMBL" id="CP141769">
    <property type="protein sequence ID" value="WRS38100.1"/>
    <property type="molecule type" value="Genomic_DNA"/>
</dbReference>
<name>A0ABZ1CFF4_9PROT</name>
<evidence type="ECO:0000313" key="4">
    <source>
        <dbReference type="EMBL" id="WRS38100.1"/>
    </source>
</evidence>
<feature type="domain" description="Calcineurin-like phosphoesterase" evidence="3">
    <location>
        <begin position="6"/>
        <end position="148"/>
    </location>
</feature>
<keyword evidence="5" id="KW-1185">Reference proteome</keyword>
<evidence type="ECO:0000259" key="3">
    <source>
        <dbReference type="Pfam" id="PF12850"/>
    </source>
</evidence>
<organism evidence="4 5">
    <name type="scientific">Thiobacillus sedimenti</name>
    <dbReference type="NCBI Taxonomy" id="3110231"/>
    <lineage>
        <taxon>Bacteria</taxon>
        <taxon>Pseudomonadati</taxon>
        <taxon>Pseudomonadota</taxon>
        <taxon>Betaproteobacteria</taxon>
        <taxon>Nitrosomonadales</taxon>
        <taxon>Thiobacillaceae</taxon>
        <taxon>Thiobacillus</taxon>
    </lineage>
</organism>
<comment type="cofactor">
    <cofactor evidence="2">
        <name>a divalent metal cation</name>
        <dbReference type="ChEBI" id="CHEBI:60240"/>
    </cofactor>
</comment>
<reference evidence="4 5" key="1">
    <citation type="submission" date="2023-12" db="EMBL/GenBank/DDBJ databases">
        <title>Thiobacillus sedimentum sp. nov., a chemolithoautotrophic sulfur-oxidizing bacterium isolated from freshwater sediment.</title>
        <authorList>
            <person name="Luo J."/>
            <person name="Dai C."/>
        </authorList>
    </citation>
    <scope>NUCLEOTIDE SEQUENCE [LARGE SCALE GENOMIC DNA]</scope>
    <source>
        <strain evidence="4 5">SCUT-2</strain>
    </source>
</reference>
<evidence type="ECO:0000256" key="1">
    <source>
        <dbReference type="ARBA" id="ARBA00008950"/>
    </source>
</evidence>
<dbReference type="Pfam" id="PF12850">
    <property type="entry name" value="Metallophos_2"/>
    <property type="match status" value="1"/>
</dbReference>
<dbReference type="PANTHER" id="PTHR11124">
    <property type="entry name" value="VACUOLAR SORTING PROTEIN VPS29"/>
    <property type="match status" value="1"/>
</dbReference>
<sequence>MARAPIGLISDTHGLLRPEAAAALADCARIIHAGDIGSRSGAPRDVLDALARIAPLTVVRGNNDRAAWAAAIPCTADIEFDGVRIHVLHILGELAIDPAAAGVNVVVSGHSHRPHIETRDGVLFVNPGSAGPRRFRLPVSVARLWIEDGRVEAEPVTLLR</sequence>
<evidence type="ECO:0000313" key="5">
    <source>
        <dbReference type="Proteomes" id="UP001334732"/>
    </source>
</evidence>
<gene>
    <name evidence="4" type="ORF">VA613_08730</name>
</gene>
<keyword evidence="2" id="KW-0479">Metal-binding</keyword>
<dbReference type="EC" id="3.1.4.-" evidence="2"/>